<gene>
    <name evidence="1" type="ORF">AMECASPLE_025537</name>
</gene>
<evidence type="ECO:0000313" key="2">
    <source>
        <dbReference type="Proteomes" id="UP001469553"/>
    </source>
</evidence>
<name>A0ABV0YS16_9TELE</name>
<accession>A0ABV0YS16</accession>
<protein>
    <submittedName>
        <fullName evidence="1">Uncharacterized protein</fullName>
    </submittedName>
</protein>
<organism evidence="1 2">
    <name type="scientific">Ameca splendens</name>
    <dbReference type="NCBI Taxonomy" id="208324"/>
    <lineage>
        <taxon>Eukaryota</taxon>
        <taxon>Metazoa</taxon>
        <taxon>Chordata</taxon>
        <taxon>Craniata</taxon>
        <taxon>Vertebrata</taxon>
        <taxon>Euteleostomi</taxon>
        <taxon>Actinopterygii</taxon>
        <taxon>Neopterygii</taxon>
        <taxon>Teleostei</taxon>
        <taxon>Neoteleostei</taxon>
        <taxon>Acanthomorphata</taxon>
        <taxon>Ovalentaria</taxon>
        <taxon>Atherinomorphae</taxon>
        <taxon>Cyprinodontiformes</taxon>
        <taxon>Goodeidae</taxon>
        <taxon>Ameca</taxon>
    </lineage>
</organism>
<keyword evidence="2" id="KW-1185">Reference proteome</keyword>
<proteinExistence type="predicted"/>
<reference evidence="1 2" key="1">
    <citation type="submission" date="2021-06" db="EMBL/GenBank/DDBJ databases">
        <authorList>
            <person name="Palmer J.M."/>
        </authorList>
    </citation>
    <scope>NUCLEOTIDE SEQUENCE [LARGE SCALE GENOMIC DNA]</scope>
    <source>
        <strain evidence="1 2">AS_MEX2019</strain>
        <tissue evidence="1">Muscle</tissue>
    </source>
</reference>
<dbReference type="Proteomes" id="UP001469553">
    <property type="component" value="Unassembled WGS sequence"/>
</dbReference>
<sequence>MNCDWETAPLGVVETASLLGTFLETLFWNTVCFCRPQREGSSLLRPADSSESGLSGWEETSLVFFWLADWENGGKLKILQEVRARPRRKNLQSL</sequence>
<evidence type="ECO:0000313" key="1">
    <source>
        <dbReference type="EMBL" id="MEQ2296511.1"/>
    </source>
</evidence>
<comment type="caution">
    <text evidence="1">The sequence shown here is derived from an EMBL/GenBank/DDBJ whole genome shotgun (WGS) entry which is preliminary data.</text>
</comment>
<dbReference type="EMBL" id="JAHRIP010040143">
    <property type="protein sequence ID" value="MEQ2296511.1"/>
    <property type="molecule type" value="Genomic_DNA"/>
</dbReference>